<accession>A0A3N2ATH4</accession>
<keyword evidence="2" id="KW-1185">Reference proteome</keyword>
<protein>
    <submittedName>
        <fullName evidence="1">Uncharacterized protein</fullName>
    </submittedName>
</protein>
<reference evidence="1 2" key="1">
    <citation type="submission" date="2018-11" db="EMBL/GenBank/DDBJ databases">
        <title>Sequencing the genomes of 1000 actinobacteria strains.</title>
        <authorList>
            <person name="Klenk H.-P."/>
        </authorList>
    </citation>
    <scope>NUCLEOTIDE SEQUENCE [LARGE SCALE GENOMIC DNA]</scope>
    <source>
        <strain evidence="1 2">DSM 9580</strain>
    </source>
</reference>
<proteinExistence type="predicted"/>
<dbReference type="RefSeq" id="WP_123697226.1">
    <property type="nucleotide sequence ID" value="NZ_RKHJ01000001.1"/>
</dbReference>
<name>A0A3N2ATH4_9MICO</name>
<sequence>MKDSPPGVTTYSDADIDAILTDLTAHVPEQHQLRAWASECGIPCKRVVATPDLAYVRLAGKDEAGGYVVLMLLDGMWERVF</sequence>
<dbReference type="OrthoDB" id="5120903at2"/>
<gene>
    <name evidence="1" type="ORF">EDD26_1599</name>
</gene>
<evidence type="ECO:0000313" key="1">
    <source>
        <dbReference type="EMBL" id="ROR66218.1"/>
    </source>
</evidence>
<organism evidence="1 2">
    <name type="scientific">Agrococcus jenensis</name>
    <dbReference type="NCBI Taxonomy" id="46353"/>
    <lineage>
        <taxon>Bacteria</taxon>
        <taxon>Bacillati</taxon>
        <taxon>Actinomycetota</taxon>
        <taxon>Actinomycetes</taxon>
        <taxon>Micrococcales</taxon>
        <taxon>Microbacteriaceae</taxon>
        <taxon>Agrococcus</taxon>
    </lineage>
</organism>
<evidence type="ECO:0000313" key="2">
    <source>
        <dbReference type="Proteomes" id="UP000275456"/>
    </source>
</evidence>
<comment type="caution">
    <text evidence="1">The sequence shown here is derived from an EMBL/GenBank/DDBJ whole genome shotgun (WGS) entry which is preliminary data.</text>
</comment>
<dbReference type="EMBL" id="RKHJ01000001">
    <property type="protein sequence ID" value="ROR66218.1"/>
    <property type="molecule type" value="Genomic_DNA"/>
</dbReference>
<dbReference type="Proteomes" id="UP000275456">
    <property type="component" value="Unassembled WGS sequence"/>
</dbReference>
<dbReference type="AlphaFoldDB" id="A0A3N2ATH4"/>